<sequence length="177" mass="19705">MEKRTLAQIEAEIEETKAALNDVHGTETEVYARIVGYYRAVKHWNKGKRDEFDQRKMFSLEASKEYDITAADCICEAKAPAKMSAVDTTKELNSVTYEMYTRKTCPNCPPVKDFMADLDMPGRSIDVDTKEGLAEAAKKGVFASPTVIFYNEAGVETARCHSVEELEAVFSKVAVSA</sequence>
<dbReference type="SUPFAM" id="SSF52833">
    <property type="entry name" value="Thioredoxin-like"/>
    <property type="match status" value="1"/>
</dbReference>
<gene>
    <name evidence="2" type="ORF">SAMN04487977_10936</name>
</gene>
<proteinExistence type="predicted"/>
<dbReference type="OrthoDB" id="359147at2"/>
<dbReference type="Pfam" id="PF13597">
    <property type="entry name" value="NRDD"/>
    <property type="match status" value="1"/>
</dbReference>
<dbReference type="STRING" id="163.SAMN04487775_10275"/>
<name>A0A1H9IAB8_9SPIR</name>
<accession>A0A1H9IAB8</accession>
<keyword evidence="3" id="KW-1185">Reference proteome</keyword>
<evidence type="ECO:0000313" key="2">
    <source>
        <dbReference type="EMBL" id="SEQ71509.1"/>
    </source>
</evidence>
<dbReference type="Pfam" id="PF00462">
    <property type="entry name" value="Glutaredoxin"/>
    <property type="match status" value="1"/>
</dbReference>
<dbReference type="GO" id="GO:0006260">
    <property type="term" value="P:DNA replication"/>
    <property type="evidence" value="ECO:0007669"/>
    <property type="project" value="InterPro"/>
</dbReference>
<reference evidence="2 3" key="1">
    <citation type="submission" date="2016-10" db="EMBL/GenBank/DDBJ databases">
        <authorList>
            <person name="de Groot N.N."/>
        </authorList>
    </citation>
    <scope>NUCLEOTIDE SEQUENCE [LARGE SCALE GENOMIC DNA]</scope>
    <source>
        <strain evidence="2 3">B25</strain>
    </source>
</reference>
<dbReference type="RefSeq" id="WP_074644795.1">
    <property type="nucleotide sequence ID" value="NZ_AP025286.1"/>
</dbReference>
<feature type="domain" description="Glutaredoxin" evidence="1">
    <location>
        <begin position="98"/>
        <end position="143"/>
    </location>
</feature>
<dbReference type="EMBL" id="FOFU01000009">
    <property type="protein sequence ID" value="SEQ71509.1"/>
    <property type="molecule type" value="Genomic_DNA"/>
</dbReference>
<dbReference type="InterPro" id="IPR012833">
    <property type="entry name" value="NrdD"/>
</dbReference>
<dbReference type="GO" id="GO:0008998">
    <property type="term" value="F:ribonucleoside-triphosphate reductase (thioredoxin) activity"/>
    <property type="evidence" value="ECO:0007669"/>
    <property type="project" value="InterPro"/>
</dbReference>
<dbReference type="InterPro" id="IPR002109">
    <property type="entry name" value="Glutaredoxin"/>
</dbReference>
<organism evidence="2 3">
    <name type="scientific">Treponema bryantii</name>
    <dbReference type="NCBI Taxonomy" id="163"/>
    <lineage>
        <taxon>Bacteria</taxon>
        <taxon>Pseudomonadati</taxon>
        <taxon>Spirochaetota</taxon>
        <taxon>Spirochaetia</taxon>
        <taxon>Spirochaetales</taxon>
        <taxon>Treponemataceae</taxon>
        <taxon>Treponema</taxon>
    </lineage>
</organism>
<dbReference type="Proteomes" id="UP000182360">
    <property type="component" value="Unassembled WGS sequence"/>
</dbReference>
<dbReference type="AlphaFoldDB" id="A0A1H9IAB8"/>
<dbReference type="Gene3D" id="3.40.30.10">
    <property type="entry name" value="Glutaredoxin"/>
    <property type="match status" value="1"/>
</dbReference>
<evidence type="ECO:0000313" key="3">
    <source>
        <dbReference type="Proteomes" id="UP000182360"/>
    </source>
</evidence>
<evidence type="ECO:0000259" key="1">
    <source>
        <dbReference type="Pfam" id="PF00462"/>
    </source>
</evidence>
<dbReference type="InterPro" id="IPR036249">
    <property type="entry name" value="Thioredoxin-like_sf"/>
</dbReference>
<protein>
    <submittedName>
        <fullName evidence="2">Glutaredoxin</fullName>
    </submittedName>
</protein>